<dbReference type="InterPro" id="IPR038670">
    <property type="entry name" value="HslJ-like_sf"/>
</dbReference>
<feature type="domain" description="DUF306" evidence="1">
    <location>
        <begin position="3"/>
        <end position="108"/>
    </location>
</feature>
<organism evidence="2 3">
    <name type="scientific">Cellulomonas algicola</name>
    <dbReference type="NCBI Taxonomy" id="2071633"/>
    <lineage>
        <taxon>Bacteria</taxon>
        <taxon>Bacillati</taxon>
        <taxon>Actinomycetota</taxon>
        <taxon>Actinomycetes</taxon>
        <taxon>Micrococcales</taxon>
        <taxon>Cellulomonadaceae</taxon>
        <taxon>Cellulomonas</taxon>
    </lineage>
</organism>
<dbReference type="RefSeq" id="WP_124342793.1">
    <property type="nucleotide sequence ID" value="NZ_BHYL01000132.1"/>
</dbReference>
<proteinExistence type="predicted"/>
<sequence length="119" mass="12750">MATLQGTWRFETLGGAPLPDEVRHAPWLTFDGDGQVYGLAGVNRVRGTWQLEGSRLTFGPVVSTLMAGPDDAMACERQVVELLNSALDVQADGDRLELRLDGTSGATLVRDDHAGDTPV</sequence>
<evidence type="ECO:0000313" key="3">
    <source>
        <dbReference type="Proteomes" id="UP000288246"/>
    </source>
</evidence>
<evidence type="ECO:0000259" key="1">
    <source>
        <dbReference type="Pfam" id="PF03724"/>
    </source>
</evidence>
<name>A0A401V010_9CELL</name>
<keyword evidence="3" id="KW-1185">Reference proteome</keyword>
<dbReference type="EMBL" id="BHYL01000132">
    <property type="protein sequence ID" value="GCD20287.1"/>
    <property type="molecule type" value="Genomic_DNA"/>
</dbReference>
<protein>
    <recommendedName>
        <fullName evidence="1">DUF306 domain-containing protein</fullName>
    </recommendedName>
</protein>
<dbReference type="InterPro" id="IPR005184">
    <property type="entry name" value="DUF306_Meta_HslJ"/>
</dbReference>
<dbReference type="OrthoDB" id="4826951at2"/>
<dbReference type="Pfam" id="PF03724">
    <property type="entry name" value="META"/>
    <property type="match status" value="1"/>
</dbReference>
<dbReference type="Proteomes" id="UP000288246">
    <property type="component" value="Unassembled WGS sequence"/>
</dbReference>
<dbReference type="Gene3D" id="2.40.128.270">
    <property type="match status" value="1"/>
</dbReference>
<evidence type="ECO:0000313" key="2">
    <source>
        <dbReference type="EMBL" id="GCD20287.1"/>
    </source>
</evidence>
<gene>
    <name evidence="2" type="ORF">CTKZ_18490</name>
</gene>
<comment type="caution">
    <text evidence="2">The sequence shown here is derived from an EMBL/GenBank/DDBJ whole genome shotgun (WGS) entry which is preliminary data.</text>
</comment>
<reference evidence="2 3" key="1">
    <citation type="submission" date="2018-11" db="EMBL/GenBank/DDBJ databases">
        <title>Draft genome sequence of Cellulomonas takizawaensis strain TKZ-21.</title>
        <authorList>
            <person name="Yamamura H."/>
            <person name="Hayashi T."/>
            <person name="Hamada M."/>
            <person name="Serisawa Y."/>
            <person name="Matsuyama K."/>
            <person name="Nakagawa Y."/>
            <person name="Otoguro M."/>
            <person name="Yanagida F."/>
            <person name="Hayakawa M."/>
        </authorList>
    </citation>
    <scope>NUCLEOTIDE SEQUENCE [LARGE SCALE GENOMIC DNA]</scope>
    <source>
        <strain evidence="2 3">TKZ-21</strain>
    </source>
</reference>
<dbReference type="InterPro" id="IPR053147">
    <property type="entry name" value="Hsp_HslJ-like"/>
</dbReference>
<accession>A0A401V010</accession>
<dbReference type="AlphaFoldDB" id="A0A401V010"/>
<dbReference type="PANTHER" id="PTHR35535:SF1">
    <property type="entry name" value="HEAT SHOCK PROTEIN HSLJ"/>
    <property type="match status" value="1"/>
</dbReference>
<dbReference type="PANTHER" id="PTHR35535">
    <property type="entry name" value="HEAT SHOCK PROTEIN HSLJ"/>
    <property type="match status" value="1"/>
</dbReference>